<dbReference type="Proteomes" id="UP000799421">
    <property type="component" value="Unassembled WGS sequence"/>
</dbReference>
<dbReference type="AlphaFoldDB" id="A0A6A7BXE4"/>
<protein>
    <submittedName>
        <fullName evidence="1">Uncharacterized protein</fullName>
    </submittedName>
</protein>
<organism evidence="1 2">
    <name type="scientific">Piedraia hortae CBS 480.64</name>
    <dbReference type="NCBI Taxonomy" id="1314780"/>
    <lineage>
        <taxon>Eukaryota</taxon>
        <taxon>Fungi</taxon>
        <taxon>Dikarya</taxon>
        <taxon>Ascomycota</taxon>
        <taxon>Pezizomycotina</taxon>
        <taxon>Dothideomycetes</taxon>
        <taxon>Dothideomycetidae</taxon>
        <taxon>Capnodiales</taxon>
        <taxon>Piedraiaceae</taxon>
        <taxon>Piedraia</taxon>
    </lineage>
</organism>
<reference evidence="1" key="1">
    <citation type="journal article" date="2020" name="Stud. Mycol.">
        <title>101 Dothideomycetes genomes: a test case for predicting lifestyles and emergence of pathogens.</title>
        <authorList>
            <person name="Haridas S."/>
            <person name="Albert R."/>
            <person name="Binder M."/>
            <person name="Bloem J."/>
            <person name="Labutti K."/>
            <person name="Salamov A."/>
            <person name="Andreopoulos B."/>
            <person name="Baker S."/>
            <person name="Barry K."/>
            <person name="Bills G."/>
            <person name="Bluhm B."/>
            <person name="Cannon C."/>
            <person name="Castanera R."/>
            <person name="Culley D."/>
            <person name="Daum C."/>
            <person name="Ezra D."/>
            <person name="Gonzalez J."/>
            <person name="Henrissat B."/>
            <person name="Kuo A."/>
            <person name="Liang C."/>
            <person name="Lipzen A."/>
            <person name="Lutzoni F."/>
            <person name="Magnuson J."/>
            <person name="Mondo S."/>
            <person name="Nolan M."/>
            <person name="Ohm R."/>
            <person name="Pangilinan J."/>
            <person name="Park H.-J."/>
            <person name="Ramirez L."/>
            <person name="Alfaro M."/>
            <person name="Sun H."/>
            <person name="Tritt A."/>
            <person name="Yoshinaga Y."/>
            <person name="Zwiers L.-H."/>
            <person name="Turgeon B."/>
            <person name="Goodwin S."/>
            <person name="Spatafora J."/>
            <person name="Crous P."/>
            <person name="Grigoriev I."/>
        </authorList>
    </citation>
    <scope>NUCLEOTIDE SEQUENCE</scope>
    <source>
        <strain evidence="1">CBS 480.64</strain>
    </source>
</reference>
<proteinExistence type="predicted"/>
<keyword evidence="2" id="KW-1185">Reference proteome</keyword>
<dbReference type="EMBL" id="MU005987">
    <property type="protein sequence ID" value="KAF2859900.1"/>
    <property type="molecule type" value="Genomic_DNA"/>
</dbReference>
<name>A0A6A7BXE4_9PEZI</name>
<evidence type="ECO:0000313" key="2">
    <source>
        <dbReference type="Proteomes" id="UP000799421"/>
    </source>
</evidence>
<sequence length="221" mass="24337">MQKARCQAPASQSLEDPHPHLCFCTLGRCPSTVFPPIAAISPAAFLSAAPLQGSTNHQSDGSPELDWQRSVCVGDRSRSTLCQREHLHKTTVKNSTSWQTNHKITIPLVNRPPLTLMRRRTSSFQIPVPPTLPSASQSGSLLRKGTCSIHREAHISRQPAAPYTQEQNPAERGGATIVRHDQLITTEGGMPTICCPCLLDATSLPIFITMHCWNQEVDRQF</sequence>
<gene>
    <name evidence="1" type="ORF">K470DRAFT_287509</name>
</gene>
<accession>A0A6A7BXE4</accession>
<evidence type="ECO:0000313" key="1">
    <source>
        <dbReference type="EMBL" id="KAF2859900.1"/>
    </source>
</evidence>